<dbReference type="PATRIC" id="fig|272560.51.peg.2784"/>
<dbReference type="AlphaFoldDB" id="Q63RU1"/>
<accession>Q63RU1</accession>
<feature type="compositionally biased region" description="Basic and acidic residues" evidence="1">
    <location>
        <begin position="337"/>
        <end position="352"/>
    </location>
</feature>
<dbReference type="Proteomes" id="UP000000605">
    <property type="component" value="Chromosome 1"/>
</dbReference>
<evidence type="ECO:0000313" key="2">
    <source>
        <dbReference type="EMBL" id="CAH36587.1"/>
    </source>
</evidence>
<dbReference type="KEGG" id="bps:BPSL2579"/>
<dbReference type="eggNOG" id="COG3935">
    <property type="taxonomic scope" value="Bacteria"/>
</dbReference>
<keyword evidence="3" id="KW-1185">Reference proteome</keyword>
<name>Q63RU1_BURPS</name>
<gene>
    <name evidence="2" type="ordered locus">BPSL2579</name>
</gene>
<dbReference type="EMBL" id="BX571965">
    <property type="protein sequence ID" value="CAH36587.1"/>
    <property type="molecule type" value="Genomic_DNA"/>
</dbReference>
<dbReference type="STRING" id="272560.BPSL2579"/>
<evidence type="ECO:0000256" key="1">
    <source>
        <dbReference type="SAM" id="MobiDB-lite"/>
    </source>
</evidence>
<reference evidence="2 3" key="1">
    <citation type="journal article" date="2004" name="Proc. Natl. Acad. Sci. U.S.A.">
        <title>Genomic plasticity of the causative agent of melioidosis, Burkholderia pseudomallei.</title>
        <authorList>
            <person name="Holden M.T.G."/>
            <person name="Titball R.W."/>
            <person name="Peacock S.J."/>
            <person name="Cerdeno-Tarraga A.M."/>
            <person name="Atkins T."/>
            <person name="Crossman L.C."/>
            <person name="Pitt T."/>
            <person name="Churcher C."/>
            <person name="Mungall K."/>
            <person name="Bentley S.D."/>
            <person name="Sebaihia M."/>
            <person name="Thomson N.R."/>
            <person name="Bason N."/>
            <person name="Beacham I.R."/>
            <person name="Brooks K."/>
            <person name="Brown K.A."/>
            <person name="Brown N.F."/>
            <person name="Challis G.L."/>
            <person name="Cherevach I."/>
            <person name="Chillingworth T."/>
            <person name="Cronin A."/>
            <person name="Crosset B."/>
            <person name="Davis P."/>
            <person name="DeShazer D."/>
            <person name="Feltwell T."/>
            <person name="Fraser A."/>
            <person name="Hance Z."/>
            <person name="Hauser H."/>
            <person name="Holroyd S."/>
            <person name="Jagels K."/>
            <person name="Keith K.E."/>
            <person name="Maddison M."/>
            <person name="Moule S."/>
            <person name="Price C."/>
            <person name="Quail M.A."/>
            <person name="Rabbinowitsch E."/>
            <person name="Rutherford K."/>
            <person name="Sanders M."/>
            <person name="Simmonds M."/>
            <person name="Songsivilai S."/>
            <person name="Stevens K."/>
            <person name="Tumapa S."/>
            <person name="Vesaratchavest M."/>
            <person name="Whitehead S."/>
            <person name="Yeats C."/>
            <person name="Barrell B.G."/>
            <person name="Oyston P.C.F."/>
            <person name="Parkhill J."/>
        </authorList>
    </citation>
    <scope>NUCLEOTIDE SEQUENCE [LARGE SCALE GENOMIC DNA]</scope>
    <source>
        <strain evidence="2 3">K96243</strain>
    </source>
</reference>
<organism evidence="2 3">
    <name type="scientific">Burkholderia pseudomallei (strain K96243)</name>
    <dbReference type="NCBI Taxonomy" id="272560"/>
    <lineage>
        <taxon>Bacteria</taxon>
        <taxon>Pseudomonadati</taxon>
        <taxon>Pseudomonadota</taxon>
        <taxon>Betaproteobacteria</taxon>
        <taxon>Burkholderiales</taxon>
        <taxon>Burkholderiaceae</taxon>
        <taxon>Burkholderia</taxon>
        <taxon>pseudomallei group</taxon>
    </lineage>
</organism>
<proteinExistence type="predicted"/>
<evidence type="ECO:0000313" key="3">
    <source>
        <dbReference type="Proteomes" id="UP000000605"/>
    </source>
</evidence>
<feature type="region of interest" description="Disordered" evidence="1">
    <location>
        <begin position="322"/>
        <end position="352"/>
    </location>
</feature>
<sequence>MIVRGPRPTERFYLLRREIAEDRRLSWAARGMLVHLLVKPDSWRVSVQALVNETADAGLSSGRDAVYRILRELQDAGYLSRGQTKSDDGSFEAMDYIVSEIPNAPLTENPEAAPRTGLPLTGLPCTADPTQAKNQYKQGLRKAPKGADAPPVDLLGNEIVESVSDLACPVDEIVAAYHELMPDNPRVKAVHGDRRKAIAARWREASKLDCKPFGYSTVDDGLRAWRKFFAVCARSAFLTGKATPKPGCKRFRADIDFLTSPSGFTKCLEGKYQQDVEEQQDGSWSASREGIEAKAAELGIVPKVGESYSSLRDRCEAELRRPCQARPSRTSTGGGYEHVRHEFDATQREKAA</sequence>
<protein>
    <submittedName>
        <fullName evidence="2">Uncharacterized protein</fullName>
    </submittedName>
</protein>